<evidence type="ECO:0000256" key="1">
    <source>
        <dbReference type="ARBA" id="ARBA00004141"/>
    </source>
</evidence>
<dbReference type="InterPro" id="IPR011016">
    <property type="entry name" value="Znf_RING-CH"/>
</dbReference>
<feature type="transmembrane region" description="Helical" evidence="10">
    <location>
        <begin position="174"/>
        <end position="196"/>
    </location>
</feature>
<evidence type="ECO:0000256" key="5">
    <source>
        <dbReference type="ARBA" id="ARBA00022771"/>
    </source>
</evidence>
<evidence type="ECO:0000256" key="2">
    <source>
        <dbReference type="ARBA" id="ARBA00022679"/>
    </source>
</evidence>
<evidence type="ECO:0000313" key="12">
    <source>
        <dbReference type="EMBL" id="KAK4472616.1"/>
    </source>
</evidence>
<organism evidence="12 13">
    <name type="scientific">Schistosoma mekongi</name>
    <name type="common">Parasitic worm</name>
    <dbReference type="NCBI Taxonomy" id="38744"/>
    <lineage>
        <taxon>Eukaryota</taxon>
        <taxon>Metazoa</taxon>
        <taxon>Spiralia</taxon>
        <taxon>Lophotrochozoa</taxon>
        <taxon>Platyhelminthes</taxon>
        <taxon>Trematoda</taxon>
        <taxon>Digenea</taxon>
        <taxon>Strigeidida</taxon>
        <taxon>Schistosomatoidea</taxon>
        <taxon>Schistosomatidae</taxon>
        <taxon>Schistosoma</taxon>
    </lineage>
</organism>
<comment type="caution">
    <text evidence="12">The sequence shown here is derived from an EMBL/GenBank/DDBJ whole genome shotgun (WGS) entry which is preliminary data.</text>
</comment>
<keyword evidence="2" id="KW-0808">Transferase</keyword>
<keyword evidence="8 10" id="KW-1133">Transmembrane helix</keyword>
<feature type="transmembrane region" description="Helical" evidence="10">
    <location>
        <begin position="132"/>
        <end position="154"/>
    </location>
</feature>
<dbReference type="InterPro" id="IPR013083">
    <property type="entry name" value="Znf_RING/FYVE/PHD"/>
</dbReference>
<dbReference type="GO" id="GO:0016020">
    <property type="term" value="C:membrane"/>
    <property type="evidence" value="ECO:0007669"/>
    <property type="project" value="UniProtKB-SubCell"/>
</dbReference>
<dbReference type="SMART" id="SM00744">
    <property type="entry name" value="RINGv"/>
    <property type="match status" value="1"/>
</dbReference>
<dbReference type="Pfam" id="PF12906">
    <property type="entry name" value="RINGv"/>
    <property type="match status" value="1"/>
</dbReference>
<reference evidence="12" key="1">
    <citation type="submission" date="2022-04" db="EMBL/GenBank/DDBJ databases">
        <authorList>
            <person name="Xu L."/>
            <person name="Lv Z."/>
        </authorList>
    </citation>
    <scope>NUCLEOTIDE SEQUENCE</scope>
    <source>
        <strain evidence="12">LV_2022a</strain>
    </source>
</reference>
<dbReference type="EMBL" id="JALJAT010000002">
    <property type="protein sequence ID" value="KAK4472616.1"/>
    <property type="molecule type" value="Genomic_DNA"/>
</dbReference>
<proteinExistence type="predicted"/>
<comment type="subcellular location">
    <subcellularLocation>
        <location evidence="1">Membrane</location>
        <topology evidence="1">Multi-pass membrane protein</topology>
    </subcellularLocation>
</comment>
<dbReference type="Proteomes" id="UP001292079">
    <property type="component" value="Unassembled WGS sequence"/>
</dbReference>
<keyword evidence="4" id="KW-0479">Metal-binding</keyword>
<accession>A0AAE2D5Z8</accession>
<evidence type="ECO:0000256" key="8">
    <source>
        <dbReference type="ARBA" id="ARBA00022989"/>
    </source>
</evidence>
<sequence>MRFRDMSSHVGLSNGFFSRSDSQFSGESVMTNAGFSKVVSQCEWKNTNKVDEIYCRICLGSTDFEDLISPCHCTGTIGIVHLRCLEKWLNLSRLRTCEICGYKFEVLKSYPHFSKWLWMGGKGDGSHRRRHLWTDLICLLIMLPLLTLCAWLAISSNQEEDINNTKRFPWQSFFLGSLCSLLLLVFNIWLMFSLRYHHQSWKLWRKEQCYIVLSESIKRKKVMNIKCSPNNSNLMIQCDKQEQNQKFKHLDMTITNKTNMRLNNTIEDDCELATNSALEQFKNSGNYSTSVCSIKSEIYNELNDSSVNDEPMTSDNVETISIKEEMILKEKIVKRIDQRESINSFTACVMPIVPSENDALK</sequence>
<gene>
    <name evidence="12" type="ORF">MN116_003852</name>
</gene>
<evidence type="ECO:0000256" key="6">
    <source>
        <dbReference type="ARBA" id="ARBA00022786"/>
    </source>
</evidence>
<keyword evidence="3 10" id="KW-0812">Transmembrane</keyword>
<keyword evidence="13" id="KW-1185">Reference proteome</keyword>
<reference evidence="12" key="2">
    <citation type="journal article" date="2023" name="Infect Dis Poverty">
        <title>Chromosome-scale genome of the human blood fluke Schistosoma mekongi and its implications for public health.</title>
        <authorList>
            <person name="Zhou M."/>
            <person name="Xu L."/>
            <person name="Xu D."/>
            <person name="Chen W."/>
            <person name="Khan J."/>
            <person name="Hu Y."/>
            <person name="Huang H."/>
            <person name="Wei H."/>
            <person name="Zhang Y."/>
            <person name="Chusongsang P."/>
            <person name="Tanasarnprasert K."/>
            <person name="Hu X."/>
            <person name="Limpanont Y."/>
            <person name="Lv Z."/>
        </authorList>
    </citation>
    <scope>NUCLEOTIDE SEQUENCE</scope>
    <source>
        <strain evidence="12">LV_2022a</strain>
    </source>
</reference>
<evidence type="ECO:0000256" key="3">
    <source>
        <dbReference type="ARBA" id="ARBA00022692"/>
    </source>
</evidence>
<dbReference type="Gene3D" id="3.30.40.10">
    <property type="entry name" value="Zinc/RING finger domain, C3HC4 (zinc finger)"/>
    <property type="match status" value="1"/>
</dbReference>
<dbReference type="PROSITE" id="PS51292">
    <property type="entry name" value="ZF_RING_CH"/>
    <property type="match status" value="1"/>
</dbReference>
<keyword evidence="7" id="KW-0862">Zinc</keyword>
<dbReference type="GO" id="GO:0004842">
    <property type="term" value="F:ubiquitin-protein transferase activity"/>
    <property type="evidence" value="ECO:0007669"/>
    <property type="project" value="TreeGrafter"/>
</dbReference>
<dbReference type="SUPFAM" id="SSF57850">
    <property type="entry name" value="RING/U-box"/>
    <property type="match status" value="1"/>
</dbReference>
<evidence type="ECO:0000256" key="7">
    <source>
        <dbReference type="ARBA" id="ARBA00022833"/>
    </source>
</evidence>
<keyword evidence="9 10" id="KW-0472">Membrane</keyword>
<dbReference type="PANTHER" id="PTHR46065">
    <property type="entry name" value="E3 UBIQUITIN-PROTEIN LIGASE MARCH 2/3 FAMILY MEMBER"/>
    <property type="match status" value="1"/>
</dbReference>
<evidence type="ECO:0000313" key="13">
    <source>
        <dbReference type="Proteomes" id="UP001292079"/>
    </source>
</evidence>
<evidence type="ECO:0000259" key="11">
    <source>
        <dbReference type="PROSITE" id="PS51292"/>
    </source>
</evidence>
<dbReference type="GO" id="GO:0008270">
    <property type="term" value="F:zinc ion binding"/>
    <property type="evidence" value="ECO:0007669"/>
    <property type="project" value="UniProtKB-KW"/>
</dbReference>
<name>A0AAE2D5Z8_SCHME</name>
<protein>
    <recommendedName>
        <fullName evidence="11">RING-CH-type domain-containing protein</fullName>
    </recommendedName>
</protein>
<evidence type="ECO:0000256" key="4">
    <source>
        <dbReference type="ARBA" id="ARBA00022723"/>
    </source>
</evidence>
<dbReference type="GO" id="GO:0016567">
    <property type="term" value="P:protein ubiquitination"/>
    <property type="evidence" value="ECO:0007669"/>
    <property type="project" value="TreeGrafter"/>
</dbReference>
<feature type="domain" description="RING-CH-type" evidence="11">
    <location>
        <begin position="47"/>
        <end position="107"/>
    </location>
</feature>
<keyword evidence="6" id="KW-0833">Ubl conjugation pathway</keyword>
<dbReference type="AlphaFoldDB" id="A0AAE2D5Z8"/>
<keyword evidence="5" id="KW-0863">Zinc-finger</keyword>
<evidence type="ECO:0000256" key="9">
    <source>
        <dbReference type="ARBA" id="ARBA00023136"/>
    </source>
</evidence>
<evidence type="ECO:0000256" key="10">
    <source>
        <dbReference type="SAM" id="Phobius"/>
    </source>
</evidence>
<dbReference type="PANTHER" id="PTHR46065:SF3">
    <property type="entry name" value="FI20425P1"/>
    <property type="match status" value="1"/>
</dbReference>